<gene>
    <name evidence="3" type="ORF">BN1211_0580</name>
</gene>
<evidence type="ECO:0000256" key="1">
    <source>
        <dbReference type="ARBA" id="ARBA00022790"/>
    </source>
</evidence>
<sequence length="216" mass="24421">MPQSPIKTKILNSFEDDTTFGFNSLRKDPANAEFFEREPQWLRTVELFCFGECHHYREQAEGQYVKLSSLALLKLSKLSLVSECLRSNTLTYDYLKERLGIHDSTNLEIFLAESIFHRVIDAVLFGEEGVVKVKSCIGRDVVLPGETIDAHYDTTSVEGLIEALHQFEQRVLTGVNYVDNISRELNTDTHDEAESSSMAAPATGSTRKRKINVDSK</sequence>
<evidence type="ECO:0000256" key="2">
    <source>
        <dbReference type="SAM" id="MobiDB-lite"/>
    </source>
</evidence>
<evidence type="ECO:0000313" key="4">
    <source>
        <dbReference type="Proteomes" id="UP000038830"/>
    </source>
</evidence>
<proteinExistence type="predicted"/>
<dbReference type="Proteomes" id="UP000038830">
    <property type="component" value="Unassembled WGS sequence"/>
</dbReference>
<evidence type="ECO:0008006" key="5">
    <source>
        <dbReference type="Google" id="ProtNLM"/>
    </source>
</evidence>
<dbReference type="GO" id="GO:0008180">
    <property type="term" value="C:COP9 signalosome"/>
    <property type="evidence" value="ECO:0007669"/>
    <property type="project" value="UniProtKB-KW"/>
</dbReference>
<dbReference type="AlphaFoldDB" id="A0A0H5BZR0"/>
<dbReference type="EMBL" id="CDQK01000001">
    <property type="protein sequence ID" value="CEP20662.1"/>
    <property type="molecule type" value="Genomic_DNA"/>
</dbReference>
<protein>
    <recommendedName>
        <fullName evidence="5">PCI domain-containing protein</fullName>
    </recommendedName>
</protein>
<reference evidence="4" key="1">
    <citation type="journal article" date="2015" name="J. Biotechnol.">
        <title>The structure of the Cyberlindnera jadinii genome and its relation to Candida utilis analyzed by the occurrence of single nucleotide polymorphisms.</title>
        <authorList>
            <person name="Rupp O."/>
            <person name="Brinkrolf K."/>
            <person name="Buerth C."/>
            <person name="Kunigo M."/>
            <person name="Schneider J."/>
            <person name="Jaenicke S."/>
            <person name="Goesmann A."/>
            <person name="Puehler A."/>
            <person name="Jaeger K.-E."/>
            <person name="Ernst J.F."/>
        </authorList>
    </citation>
    <scope>NUCLEOTIDE SEQUENCE [LARGE SCALE GENOMIC DNA]</scope>
    <source>
        <strain evidence="4">ATCC 18201 / CBS 1600 / BCRC 20928 / JCM 3617 / NBRC 0987 / NRRL Y-1542</strain>
    </source>
</reference>
<feature type="region of interest" description="Disordered" evidence="2">
    <location>
        <begin position="187"/>
        <end position="216"/>
    </location>
</feature>
<evidence type="ECO:0000313" key="3">
    <source>
        <dbReference type="EMBL" id="CEP20662.1"/>
    </source>
</evidence>
<organism evidence="3 4">
    <name type="scientific">Cyberlindnera jadinii (strain ATCC 18201 / CBS 1600 / BCRC 20928 / JCM 3617 / NBRC 0987 / NRRL Y-1542)</name>
    <name type="common">Torula yeast</name>
    <name type="synonym">Candida utilis</name>
    <dbReference type="NCBI Taxonomy" id="983966"/>
    <lineage>
        <taxon>Eukaryota</taxon>
        <taxon>Fungi</taxon>
        <taxon>Dikarya</taxon>
        <taxon>Ascomycota</taxon>
        <taxon>Saccharomycotina</taxon>
        <taxon>Saccharomycetes</taxon>
        <taxon>Phaffomycetales</taxon>
        <taxon>Phaffomycetaceae</taxon>
        <taxon>Cyberlindnera</taxon>
    </lineage>
</organism>
<name>A0A0H5BZR0_CYBJN</name>
<accession>A0A0H5BZR0</accession>
<keyword evidence="1" id="KW-0736">Signalosome</keyword>
<dbReference type="InterPro" id="IPR045237">
    <property type="entry name" value="COPS7/eIF3m"/>
</dbReference>
<dbReference type="PANTHER" id="PTHR15350">
    <property type="entry name" value="COP9 SIGNALOSOME COMPLEX SUBUNIT 7/DENDRITIC CELL PROTEIN GA17"/>
    <property type="match status" value="1"/>
</dbReference>
<dbReference type="PANTHER" id="PTHR15350:SF5">
    <property type="entry name" value="COP9 SIGNALOSOME COMPLEX SUBUNIT 7"/>
    <property type="match status" value="1"/>
</dbReference>